<dbReference type="KEGG" id="ess:ATZ33_01440"/>
<dbReference type="Gene3D" id="3.40.190.10">
    <property type="entry name" value="Periplasmic binding protein-like II"/>
    <property type="match status" value="2"/>
</dbReference>
<dbReference type="SUPFAM" id="SSF53850">
    <property type="entry name" value="Periplasmic binding protein-like II"/>
    <property type="match status" value="1"/>
</dbReference>
<keyword evidence="3" id="KW-0238">DNA-binding</keyword>
<dbReference type="PANTHER" id="PTHR30126">
    <property type="entry name" value="HTH-TYPE TRANSCRIPTIONAL REGULATOR"/>
    <property type="match status" value="1"/>
</dbReference>
<dbReference type="InterPro" id="IPR036390">
    <property type="entry name" value="WH_DNA-bd_sf"/>
</dbReference>
<dbReference type="InterPro" id="IPR000847">
    <property type="entry name" value="LysR_HTH_N"/>
</dbReference>
<dbReference type="OrthoDB" id="9785745at2"/>
<dbReference type="EMBL" id="CP013614">
    <property type="protein sequence ID" value="ALS00091.1"/>
    <property type="molecule type" value="Genomic_DNA"/>
</dbReference>
<dbReference type="GO" id="GO:0000976">
    <property type="term" value="F:transcription cis-regulatory region binding"/>
    <property type="evidence" value="ECO:0007669"/>
    <property type="project" value="TreeGrafter"/>
</dbReference>
<dbReference type="Pfam" id="PF00126">
    <property type="entry name" value="HTH_1"/>
    <property type="match status" value="1"/>
</dbReference>
<proteinExistence type="inferred from homology"/>
<dbReference type="CDD" id="cd05466">
    <property type="entry name" value="PBP2_LTTR_substrate"/>
    <property type="match status" value="1"/>
</dbReference>
<reference evidence="6 8" key="2">
    <citation type="submission" date="2015-12" db="EMBL/GenBank/DDBJ databases">
        <authorList>
            <person name="Lauer A."/>
            <person name="Humrighouse B."/>
            <person name="Loparev V."/>
            <person name="Shewmaker P.L."/>
            <person name="Whitney A.M."/>
            <person name="McLaughlin R.W."/>
        </authorList>
    </citation>
    <scope>NUCLEOTIDE SEQUENCE [LARGE SCALE GENOMIC DNA]</scope>
    <source>
        <strain evidence="6 8">LMG 23085</strain>
    </source>
</reference>
<sequence>MDLKELQAFKTILVEGNFSKAAQKLHYAQSTITMQIQRLEKEIDFRLFDRSANLQLTPSGELFAKEVDGLIKHWSSVVDSARSIQKEEVGEINIGVVEPIAITKFPRIIAEFRKEKPFVTCNITIGNADSLGLLLEKQQLDFIIAGKPTKYYQHTVFEELYQEKIIFIVSRKFVELFSEKHKIDVLNKYPLFVSGENCLTYIQLEQLFEAPQQRPFHYSVGQLSNVSNFIHEFPSIGVVSSSVVLKDDVFKLPIDGIKSMISIGIYSKKEDIQYLSKSKQLILKLIRESLC</sequence>
<accession>A0A0S3K729</accession>
<evidence type="ECO:0000256" key="3">
    <source>
        <dbReference type="ARBA" id="ARBA00023125"/>
    </source>
</evidence>
<evidence type="ECO:0000313" key="7">
    <source>
        <dbReference type="EMBL" id="OJG90979.1"/>
    </source>
</evidence>
<protein>
    <submittedName>
        <fullName evidence="7">Transcriptional regulator</fullName>
    </submittedName>
</protein>
<evidence type="ECO:0000313" key="9">
    <source>
        <dbReference type="Proteomes" id="UP000183039"/>
    </source>
</evidence>
<evidence type="ECO:0000259" key="5">
    <source>
        <dbReference type="PROSITE" id="PS50931"/>
    </source>
</evidence>
<dbReference type="Gene3D" id="1.10.10.10">
    <property type="entry name" value="Winged helix-like DNA-binding domain superfamily/Winged helix DNA-binding domain"/>
    <property type="match status" value="1"/>
</dbReference>
<dbReference type="GO" id="GO:0003700">
    <property type="term" value="F:DNA-binding transcription factor activity"/>
    <property type="evidence" value="ECO:0007669"/>
    <property type="project" value="InterPro"/>
</dbReference>
<evidence type="ECO:0000256" key="4">
    <source>
        <dbReference type="ARBA" id="ARBA00023163"/>
    </source>
</evidence>
<dbReference type="PANTHER" id="PTHR30126:SF40">
    <property type="entry name" value="HTH-TYPE TRANSCRIPTIONAL REGULATOR GLTR"/>
    <property type="match status" value="1"/>
</dbReference>
<keyword evidence="4" id="KW-0804">Transcription</keyword>
<keyword evidence="8" id="KW-1185">Reference proteome</keyword>
<name>A0A0S3K729_9ENTE</name>
<gene>
    <name evidence="6" type="ORF">ATZ33_01440</name>
    <name evidence="7" type="ORF">RV15_GL000975</name>
</gene>
<comment type="similarity">
    <text evidence="1">Belongs to the LysR transcriptional regulatory family.</text>
</comment>
<dbReference type="Proteomes" id="UP000183039">
    <property type="component" value="Unassembled WGS sequence"/>
</dbReference>
<reference evidence="7 9" key="1">
    <citation type="submission" date="2014-12" db="EMBL/GenBank/DDBJ databases">
        <title>Draft genome sequences of 29 type strains of Enterococci.</title>
        <authorList>
            <person name="Zhong Z."/>
            <person name="Sun Z."/>
            <person name="Liu W."/>
            <person name="Zhang W."/>
            <person name="Zhang H."/>
        </authorList>
    </citation>
    <scope>NUCLEOTIDE SEQUENCE [LARGE SCALE GENOMIC DNA]</scope>
    <source>
        <strain evidence="7 9">DSM 22801</strain>
    </source>
</reference>
<dbReference type="Pfam" id="PF03466">
    <property type="entry name" value="LysR_substrate"/>
    <property type="match status" value="1"/>
</dbReference>
<dbReference type="AlphaFoldDB" id="A0A0S3K729"/>
<evidence type="ECO:0000256" key="2">
    <source>
        <dbReference type="ARBA" id="ARBA00023015"/>
    </source>
</evidence>
<dbReference type="Proteomes" id="UP000065511">
    <property type="component" value="Chromosome"/>
</dbReference>
<dbReference type="EMBL" id="JXLC01000017">
    <property type="protein sequence ID" value="OJG90979.1"/>
    <property type="molecule type" value="Genomic_DNA"/>
</dbReference>
<evidence type="ECO:0000256" key="1">
    <source>
        <dbReference type="ARBA" id="ARBA00009437"/>
    </source>
</evidence>
<evidence type="ECO:0000313" key="6">
    <source>
        <dbReference type="EMBL" id="ALS00091.1"/>
    </source>
</evidence>
<dbReference type="InterPro" id="IPR036388">
    <property type="entry name" value="WH-like_DNA-bd_sf"/>
</dbReference>
<organism evidence="7 9">
    <name type="scientific">Enterococcus silesiacus</name>
    <dbReference type="NCBI Taxonomy" id="332949"/>
    <lineage>
        <taxon>Bacteria</taxon>
        <taxon>Bacillati</taxon>
        <taxon>Bacillota</taxon>
        <taxon>Bacilli</taxon>
        <taxon>Lactobacillales</taxon>
        <taxon>Enterococcaceae</taxon>
        <taxon>Enterococcus</taxon>
    </lineage>
</organism>
<feature type="domain" description="HTH lysR-type" evidence="5">
    <location>
        <begin position="1"/>
        <end position="57"/>
    </location>
</feature>
<evidence type="ECO:0000313" key="8">
    <source>
        <dbReference type="Proteomes" id="UP000065511"/>
    </source>
</evidence>
<dbReference type="SUPFAM" id="SSF46785">
    <property type="entry name" value="Winged helix' DNA-binding domain"/>
    <property type="match status" value="1"/>
</dbReference>
<dbReference type="RefSeq" id="WP_071878276.1">
    <property type="nucleotide sequence ID" value="NZ_JXLC01000017.1"/>
</dbReference>
<dbReference type="PRINTS" id="PR00039">
    <property type="entry name" value="HTHLYSR"/>
</dbReference>
<keyword evidence="2" id="KW-0805">Transcription regulation</keyword>
<dbReference type="PROSITE" id="PS50931">
    <property type="entry name" value="HTH_LYSR"/>
    <property type="match status" value="1"/>
</dbReference>
<dbReference type="InterPro" id="IPR005119">
    <property type="entry name" value="LysR_subst-bd"/>
</dbReference>